<dbReference type="PROSITE" id="PS00893">
    <property type="entry name" value="NUDIX_BOX"/>
    <property type="match status" value="1"/>
</dbReference>
<protein>
    <submittedName>
        <fullName evidence="4">NUDIX domain-containing protein</fullName>
    </submittedName>
</protein>
<sequence length="143" mass="15494">MNSSPLHSVSVAGVTVDDQGRVLLVRRRDNGQWQAPGGVLELEERFEGGVVREVLEETGVRVEVERLSGVYKNLSKGVVALVYRCHPIGGTAQPTDESVEVAWLTVEDALNRMSPAFAVRVTDALNENVVPPGSRAHDGHTLL</sequence>
<feature type="domain" description="Nudix hydrolase" evidence="3">
    <location>
        <begin position="5"/>
        <end position="127"/>
    </location>
</feature>
<evidence type="ECO:0000256" key="1">
    <source>
        <dbReference type="ARBA" id="ARBA00001946"/>
    </source>
</evidence>
<comment type="cofactor">
    <cofactor evidence="1">
        <name>Mg(2+)</name>
        <dbReference type="ChEBI" id="CHEBI:18420"/>
    </cofactor>
</comment>
<name>A0ABP9A6Y3_9PSEU</name>
<evidence type="ECO:0000313" key="4">
    <source>
        <dbReference type="EMBL" id="GAA4775009.1"/>
    </source>
</evidence>
<dbReference type="EMBL" id="BAABHO010000002">
    <property type="protein sequence ID" value="GAA4775009.1"/>
    <property type="molecule type" value="Genomic_DNA"/>
</dbReference>
<gene>
    <name evidence="4" type="ORF">GCM10023200_04360</name>
</gene>
<comment type="caution">
    <text evidence="4">The sequence shown here is derived from an EMBL/GenBank/DDBJ whole genome shotgun (WGS) entry which is preliminary data.</text>
</comment>
<dbReference type="RefSeq" id="WP_345410725.1">
    <property type="nucleotide sequence ID" value="NZ_BAABHO010000002.1"/>
</dbReference>
<accession>A0ABP9A6Y3</accession>
<dbReference type="InterPro" id="IPR020084">
    <property type="entry name" value="NUDIX_hydrolase_CS"/>
</dbReference>
<evidence type="ECO:0000313" key="5">
    <source>
        <dbReference type="Proteomes" id="UP001500928"/>
    </source>
</evidence>
<reference evidence="5" key="1">
    <citation type="journal article" date="2019" name="Int. J. Syst. Evol. Microbiol.">
        <title>The Global Catalogue of Microorganisms (GCM) 10K type strain sequencing project: providing services to taxonomists for standard genome sequencing and annotation.</title>
        <authorList>
            <consortium name="The Broad Institute Genomics Platform"/>
            <consortium name="The Broad Institute Genome Sequencing Center for Infectious Disease"/>
            <person name="Wu L."/>
            <person name="Ma J."/>
        </authorList>
    </citation>
    <scope>NUCLEOTIDE SEQUENCE [LARGE SCALE GENOMIC DNA]</scope>
    <source>
        <strain evidence="5">JCM 17979</strain>
    </source>
</reference>
<dbReference type="SUPFAM" id="SSF55811">
    <property type="entry name" value="Nudix"/>
    <property type="match status" value="1"/>
</dbReference>
<proteinExistence type="predicted"/>
<dbReference type="InterPro" id="IPR015797">
    <property type="entry name" value="NUDIX_hydrolase-like_dom_sf"/>
</dbReference>
<keyword evidence="5" id="KW-1185">Reference proteome</keyword>
<keyword evidence="2" id="KW-0378">Hydrolase</keyword>
<dbReference type="PANTHER" id="PTHR43046">
    <property type="entry name" value="GDP-MANNOSE MANNOSYL HYDROLASE"/>
    <property type="match status" value="1"/>
</dbReference>
<dbReference type="PANTHER" id="PTHR43046:SF14">
    <property type="entry name" value="MUTT_NUDIX FAMILY PROTEIN"/>
    <property type="match status" value="1"/>
</dbReference>
<evidence type="ECO:0000256" key="2">
    <source>
        <dbReference type="ARBA" id="ARBA00022801"/>
    </source>
</evidence>
<dbReference type="Pfam" id="PF00293">
    <property type="entry name" value="NUDIX"/>
    <property type="match status" value="1"/>
</dbReference>
<dbReference type="Gene3D" id="3.90.79.10">
    <property type="entry name" value="Nucleoside Triphosphate Pyrophosphohydrolase"/>
    <property type="match status" value="1"/>
</dbReference>
<dbReference type="PROSITE" id="PS51462">
    <property type="entry name" value="NUDIX"/>
    <property type="match status" value="1"/>
</dbReference>
<dbReference type="Proteomes" id="UP001500928">
    <property type="component" value="Unassembled WGS sequence"/>
</dbReference>
<evidence type="ECO:0000259" key="3">
    <source>
        <dbReference type="PROSITE" id="PS51462"/>
    </source>
</evidence>
<organism evidence="4 5">
    <name type="scientific">Actinomycetospora chlora</name>
    <dbReference type="NCBI Taxonomy" id="663608"/>
    <lineage>
        <taxon>Bacteria</taxon>
        <taxon>Bacillati</taxon>
        <taxon>Actinomycetota</taxon>
        <taxon>Actinomycetes</taxon>
        <taxon>Pseudonocardiales</taxon>
        <taxon>Pseudonocardiaceae</taxon>
        <taxon>Actinomycetospora</taxon>
    </lineage>
</organism>
<dbReference type="InterPro" id="IPR000086">
    <property type="entry name" value="NUDIX_hydrolase_dom"/>
</dbReference>